<protein>
    <recommendedName>
        <fullName evidence="4">DUF11 domain-containing protein</fullName>
    </recommendedName>
</protein>
<feature type="signal peptide" evidence="1">
    <location>
        <begin position="1"/>
        <end position="16"/>
    </location>
</feature>
<proteinExistence type="predicted"/>
<sequence length="168" mass="16835">MNTLFRVMALFTATSAAVSWSCGSGPASPTAAFSDPRSDNAMVEIVLTAEPEPVGSGAALTYRVDLGQSAGVAPHITLHLPVGALDPKTSGSGWACAVAAEGADPYQTGLHLDVSCSSVLMGLAALPLTVTVQAPTTSTQVLVRACAVAAPKPGLEGPEACAFTTVVP</sequence>
<reference evidence="2 3" key="1">
    <citation type="journal article" date="2019" name="Nat. Microbiol.">
        <title>Mediterranean grassland soil C-N compound turnover is dependent on rainfall and depth, and is mediated by genomically divergent microorganisms.</title>
        <authorList>
            <person name="Diamond S."/>
            <person name="Andeer P.F."/>
            <person name="Li Z."/>
            <person name="Crits-Christoph A."/>
            <person name="Burstein D."/>
            <person name="Anantharaman K."/>
            <person name="Lane K.R."/>
            <person name="Thomas B.C."/>
            <person name="Pan C."/>
            <person name="Northen T.R."/>
            <person name="Banfield J.F."/>
        </authorList>
    </citation>
    <scope>NUCLEOTIDE SEQUENCE [LARGE SCALE GENOMIC DNA]</scope>
    <source>
        <strain evidence="2">WS_4</strain>
    </source>
</reference>
<keyword evidence="1" id="KW-0732">Signal</keyword>
<evidence type="ECO:0000313" key="3">
    <source>
        <dbReference type="Proteomes" id="UP000319829"/>
    </source>
</evidence>
<evidence type="ECO:0008006" key="4">
    <source>
        <dbReference type="Google" id="ProtNLM"/>
    </source>
</evidence>
<accession>A0A538STG8</accession>
<evidence type="ECO:0000256" key="1">
    <source>
        <dbReference type="SAM" id="SignalP"/>
    </source>
</evidence>
<dbReference type="EMBL" id="VBOU01000065">
    <property type="protein sequence ID" value="TMQ54574.1"/>
    <property type="molecule type" value="Genomic_DNA"/>
</dbReference>
<comment type="caution">
    <text evidence="2">The sequence shown here is derived from an EMBL/GenBank/DDBJ whole genome shotgun (WGS) entry which is preliminary data.</text>
</comment>
<dbReference type="AlphaFoldDB" id="A0A538STG8"/>
<evidence type="ECO:0000313" key="2">
    <source>
        <dbReference type="EMBL" id="TMQ54574.1"/>
    </source>
</evidence>
<organism evidence="2 3">
    <name type="scientific">Eiseniibacteriota bacterium</name>
    <dbReference type="NCBI Taxonomy" id="2212470"/>
    <lineage>
        <taxon>Bacteria</taxon>
        <taxon>Candidatus Eiseniibacteriota</taxon>
    </lineage>
</organism>
<name>A0A538STG8_UNCEI</name>
<feature type="chain" id="PRO_5022000960" description="DUF11 domain-containing protein" evidence="1">
    <location>
        <begin position="17"/>
        <end position="168"/>
    </location>
</feature>
<gene>
    <name evidence="2" type="ORF">E6K74_05695</name>
</gene>
<dbReference type="Proteomes" id="UP000319829">
    <property type="component" value="Unassembled WGS sequence"/>
</dbReference>